<protein>
    <recommendedName>
        <fullName evidence="1">F-box domain-containing protein</fullName>
    </recommendedName>
</protein>
<proteinExistence type="predicted"/>
<dbReference type="EMBL" id="SPHZ02000011">
    <property type="protein sequence ID" value="KAF0892780.1"/>
    <property type="molecule type" value="Genomic_DNA"/>
</dbReference>
<dbReference type="Proteomes" id="UP000479710">
    <property type="component" value="Unassembled WGS sequence"/>
</dbReference>
<reference evidence="2 3" key="1">
    <citation type="submission" date="2019-11" db="EMBL/GenBank/DDBJ databases">
        <title>Whole genome sequence of Oryza granulata.</title>
        <authorList>
            <person name="Li W."/>
        </authorList>
    </citation>
    <scope>NUCLEOTIDE SEQUENCE [LARGE SCALE GENOMIC DNA]</scope>
    <source>
        <strain evidence="3">cv. Menghai</strain>
        <tissue evidence="2">Leaf</tissue>
    </source>
</reference>
<dbReference type="InterPro" id="IPR001810">
    <property type="entry name" value="F-box_dom"/>
</dbReference>
<dbReference type="InterPro" id="IPR036047">
    <property type="entry name" value="F-box-like_dom_sf"/>
</dbReference>
<dbReference type="InterPro" id="IPR050796">
    <property type="entry name" value="SCF_F-box_component"/>
</dbReference>
<dbReference type="OrthoDB" id="605570at2759"/>
<gene>
    <name evidence="2" type="ORF">E2562_017743</name>
</gene>
<feature type="domain" description="F-box" evidence="1">
    <location>
        <begin position="2"/>
        <end position="32"/>
    </location>
</feature>
<dbReference type="SUPFAM" id="SSF81383">
    <property type="entry name" value="F-box domain"/>
    <property type="match status" value="1"/>
</dbReference>
<sequence length="73" mass="8453">MVLCEILVRLPARSVLRCCAMCRSWRRLTSDLAFILAHHRHQPELPLIYFRRGDSDCVDAIDLQAAQLRPVVH</sequence>
<dbReference type="Gene3D" id="1.20.1280.50">
    <property type="match status" value="1"/>
</dbReference>
<name>A0A6G1BXU7_9ORYZ</name>
<comment type="caution">
    <text evidence="2">The sequence shown here is derived from an EMBL/GenBank/DDBJ whole genome shotgun (WGS) entry which is preliminary data.</text>
</comment>
<keyword evidence="3" id="KW-1185">Reference proteome</keyword>
<dbReference type="AlphaFoldDB" id="A0A6G1BXU7"/>
<accession>A0A6G1BXU7</accession>
<dbReference type="PANTHER" id="PTHR31672:SF2">
    <property type="entry name" value="F-BOX DOMAIN-CONTAINING PROTEIN"/>
    <property type="match status" value="1"/>
</dbReference>
<evidence type="ECO:0000259" key="1">
    <source>
        <dbReference type="Pfam" id="PF12937"/>
    </source>
</evidence>
<evidence type="ECO:0000313" key="3">
    <source>
        <dbReference type="Proteomes" id="UP000479710"/>
    </source>
</evidence>
<dbReference type="PANTHER" id="PTHR31672">
    <property type="entry name" value="BNACNNG10540D PROTEIN"/>
    <property type="match status" value="1"/>
</dbReference>
<evidence type="ECO:0000313" key="2">
    <source>
        <dbReference type="EMBL" id="KAF0892780.1"/>
    </source>
</evidence>
<organism evidence="2 3">
    <name type="scientific">Oryza meyeriana var. granulata</name>
    <dbReference type="NCBI Taxonomy" id="110450"/>
    <lineage>
        <taxon>Eukaryota</taxon>
        <taxon>Viridiplantae</taxon>
        <taxon>Streptophyta</taxon>
        <taxon>Embryophyta</taxon>
        <taxon>Tracheophyta</taxon>
        <taxon>Spermatophyta</taxon>
        <taxon>Magnoliopsida</taxon>
        <taxon>Liliopsida</taxon>
        <taxon>Poales</taxon>
        <taxon>Poaceae</taxon>
        <taxon>BOP clade</taxon>
        <taxon>Oryzoideae</taxon>
        <taxon>Oryzeae</taxon>
        <taxon>Oryzinae</taxon>
        <taxon>Oryza</taxon>
        <taxon>Oryza meyeriana</taxon>
    </lineage>
</organism>
<dbReference type="Pfam" id="PF12937">
    <property type="entry name" value="F-box-like"/>
    <property type="match status" value="1"/>
</dbReference>